<evidence type="ECO:0000256" key="1">
    <source>
        <dbReference type="ARBA" id="ARBA00023015"/>
    </source>
</evidence>
<evidence type="ECO:0000256" key="2">
    <source>
        <dbReference type="ARBA" id="ARBA00023125"/>
    </source>
</evidence>
<dbReference type="EnsemblProtists" id="EKX54502">
    <property type="protein sequence ID" value="EKX54502"/>
    <property type="gene ID" value="GUITHDRAFT_63596"/>
</dbReference>
<evidence type="ECO:0000256" key="5">
    <source>
        <dbReference type="SAM" id="MobiDB-lite"/>
    </source>
</evidence>
<sequence>MQSNASGQGKKLQSPKGPEGQSRSRFWTEQEHERFLEAMKIFGYGNAQDIASYVGTRSVTQVRTHAQKYFMKLCKGAVPNESSLG</sequence>
<protein>
    <submittedName>
        <fullName evidence="8 9">Uncharacterized protein</fullName>
    </submittedName>
</protein>
<evidence type="ECO:0000313" key="9">
    <source>
        <dbReference type="EnsemblProtists" id="EKX54502"/>
    </source>
</evidence>
<dbReference type="PANTHER" id="PTHR12802:SF173">
    <property type="entry name" value="MYB-LIKE PROTEIN K"/>
    <property type="match status" value="1"/>
</dbReference>
<dbReference type="EMBL" id="JH992967">
    <property type="protein sequence ID" value="EKX54502.1"/>
    <property type="molecule type" value="Genomic_DNA"/>
</dbReference>
<dbReference type="Pfam" id="PF00249">
    <property type="entry name" value="Myb_DNA-binding"/>
    <property type="match status" value="1"/>
</dbReference>
<dbReference type="GeneID" id="17311023"/>
<dbReference type="PROSITE" id="PS51293">
    <property type="entry name" value="SANT"/>
    <property type="match status" value="1"/>
</dbReference>
<dbReference type="InterPro" id="IPR017930">
    <property type="entry name" value="Myb_dom"/>
</dbReference>
<dbReference type="RefSeq" id="XP_005841482.1">
    <property type="nucleotide sequence ID" value="XM_005841425.1"/>
</dbReference>
<proteinExistence type="predicted"/>
<evidence type="ECO:0000256" key="4">
    <source>
        <dbReference type="ARBA" id="ARBA00023242"/>
    </source>
</evidence>
<dbReference type="Gene3D" id="1.10.10.60">
    <property type="entry name" value="Homeodomain-like"/>
    <property type="match status" value="1"/>
</dbReference>
<dbReference type="InterPro" id="IPR006447">
    <property type="entry name" value="Myb_dom_plants"/>
</dbReference>
<dbReference type="PANTHER" id="PTHR12802">
    <property type="entry name" value="SWI/SNF COMPLEX-RELATED"/>
    <property type="match status" value="1"/>
</dbReference>
<keyword evidence="3" id="KW-0804">Transcription</keyword>
<dbReference type="CDD" id="cd00167">
    <property type="entry name" value="SANT"/>
    <property type="match status" value="1"/>
</dbReference>
<dbReference type="NCBIfam" id="TIGR01557">
    <property type="entry name" value="myb_SHAQKYF"/>
    <property type="match status" value="1"/>
</dbReference>
<dbReference type="SMART" id="SM00717">
    <property type="entry name" value="SANT"/>
    <property type="match status" value="1"/>
</dbReference>
<dbReference type="STRING" id="905079.L1K1L4"/>
<dbReference type="GO" id="GO:0003677">
    <property type="term" value="F:DNA binding"/>
    <property type="evidence" value="ECO:0007669"/>
    <property type="project" value="UniProtKB-KW"/>
</dbReference>
<evidence type="ECO:0000259" key="7">
    <source>
        <dbReference type="PROSITE" id="PS51294"/>
    </source>
</evidence>
<keyword evidence="10" id="KW-1185">Reference proteome</keyword>
<dbReference type="Proteomes" id="UP000011087">
    <property type="component" value="Unassembled WGS sequence"/>
</dbReference>
<dbReference type="KEGG" id="gtt:GUITHDRAFT_63596"/>
<feature type="domain" description="SANT" evidence="6">
    <location>
        <begin position="22"/>
        <end position="74"/>
    </location>
</feature>
<reference evidence="9" key="3">
    <citation type="submission" date="2015-06" db="UniProtKB">
        <authorList>
            <consortium name="EnsemblProtists"/>
        </authorList>
    </citation>
    <scope>IDENTIFICATION</scope>
</reference>
<feature type="region of interest" description="Disordered" evidence="5">
    <location>
        <begin position="1"/>
        <end position="29"/>
    </location>
</feature>
<gene>
    <name evidence="8" type="ORF">GUITHDRAFT_63596</name>
</gene>
<dbReference type="PaxDb" id="55529-EKX54502"/>
<keyword evidence="4" id="KW-0539">Nucleus</keyword>
<dbReference type="InterPro" id="IPR001005">
    <property type="entry name" value="SANT/Myb"/>
</dbReference>
<evidence type="ECO:0000313" key="10">
    <source>
        <dbReference type="Proteomes" id="UP000011087"/>
    </source>
</evidence>
<dbReference type="SUPFAM" id="SSF46689">
    <property type="entry name" value="Homeodomain-like"/>
    <property type="match status" value="1"/>
</dbReference>
<reference evidence="8 10" key="1">
    <citation type="journal article" date="2012" name="Nature">
        <title>Algal genomes reveal evolutionary mosaicism and the fate of nucleomorphs.</title>
        <authorList>
            <consortium name="DOE Joint Genome Institute"/>
            <person name="Curtis B.A."/>
            <person name="Tanifuji G."/>
            <person name="Burki F."/>
            <person name="Gruber A."/>
            <person name="Irimia M."/>
            <person name="Maruyama S."/>
            <person name="Arias M.C."/>
            <person name="Ball S.G."/>
            <person name="Gile G.H."/>
            <person name="Hirakawa Y."/>
            <person name="Hopkins J.F."/>
            <person name="Kuo A."/>
            <person name="Rensing S.A."/>
            <person name="Schmutz J."/>
            <person name="Symeonidi A."/>
            <person name="Elias M."/>
            <person name="Eveleigh R.J."/>
            <person name="Herman E.K."/>
            <person name="Klute M.J."/>
            <person name="Nakayama T."/>
            <person name="Obornik M."/>
            <person name="Reyes-Prieto A."/>
            <person name="Armbrust E.V."/>
            <person name="Aves S.J."/>
            <person name="Beiko R.G."/>
            <person name="Coutinho P."/>
            <person name="Dacks J.B."/>
            <person name="Durnford D.G."/>
            <person name="Fast N.M."/>
            <person name="Green B.R."/>
            <person name="Grisdale C.J."/>
            <person name="Hempel F."/>
            <person name="Henrissat B."/>
            <person name="Hoppner M.P."/>
            <person name="Ishida K."/>
            <person name="Kim E."/>
            <person name="Koreny L."/>
            <person name="Kroth P.G."/>
            <person name="Liu Y."/>
            <person name="Malik S.B."/>
            <person name="Maier U.G."/>
            <person name="McRose D."/>
            <person name="Mock T."/>
            <person name="Neilson J.A."/>
            <person name="Onodera N.T."/>
            <person name="Poole A.M."/>
            <person name="Pritham E.J."/>
            <person name="Richards T.A."/>
            <person name="Rocap G."/>
            <person name="Roy S.W."/>
            <person name="Sarai C."/>
            <person name="Schaack S."/>
            <person name="Shirato S."/>
            <person name="Slamovits C.H."/>
            <person name="Spencer D.F."/>
            <person name="Suzuki S."/>
            <person name="Worden A.Z."/>
            <person name="Zauner S."/>
            <person name="Barry K."/>
            <person name="Bell C."/>
            <person name="Bharti A.K."/>
            <person name="Crow J.A."/>
            <person name="Grimwood J."/>
            <person name="Kramer R."/>
            <person name="Lindquist E."/>
            <person name="Lucas S."/>
            <person name="Salamov A."/>
            <person name="McFadden G.I."/>
            <person name="Lane C.E."/>
            <person name="Keeling P.J."/>
            <person name="Gray M.W."/>
            <person name="Grigoriev I.V."/>
            <person name="Archibald J.M."/>
        </authorList>
    </citation>
    <scope>NUCLEOTIDE SEQUENCE</scope>
    <source>
        <strain evidence="8 10">CCMP2712</strain>
    </source>
</reference>
<name>L1K1L4_GUITC</name>
<dbReference type="eggNOG" id="KOG0724">
    <property type="taxonomic scope" value="Eukaryota"/>
</dbReference>
<dbReference type="AlphaFoldDB" id="L1K1L4"/>
<evidence type="ECO:0000259" key="6">
    <source>
        <dbReference type="PROSITE" id="PS51293"/>
    </source>
</evidence>
<evidence type="ECO:0000313" key="8">
    <source>
        <dbReference type="EMBL" id="EKX54502.1"/>
    </source>
</evidence>
<dbReference type="PROSITE" id="PS51294">
    <property type="entry name" value="HTH_MYB"/>
    <property type="match status" value="1"/>
</dbReference>
<evidence type="ECO:0000256" key="3">
    <source>
        <dbReference type="ARBA" id="ARBA00023163"/>
    </source>
</evidence>
<accession>L1K1L4</accession>
<dbReference type="OrthoDB" id="118550at2759"/>
<organism evidence="8">
    <name type="scientific">Guillardia theta (strain CCMP2712)</name>
    <name type="common">Cryptophyte</name>
    <dbReference type="NCBI Taxonomy" id="905079"/>
    <lineage>
        <taxon>Eukaryota</taxon>
        <taxon>Cryptophyceae</taxon>
        <taxon>Pyrenomonadales</taxon>
        <taxon>Geminigeraceae</taxon>
        <taxon>Guillardia</taxon>
    </lineage>
</organism>
<feature type="domain" description="HTH myb-type" evidence="7">
    <location>
        <begin position="23"/>
        <end position="74"/>
    </location>
</feature>
<keyword evidence="2" id="KW-0238">DNA-binding</keyword>
<reference evidence="10" key="2">
    <citation type="submission" date="2012-11" db="EMBL/GenBank/DDBJ databases">
        <authorList>
            <person name="Kuo A."/>
            <person name="Curtis B.A."/>
            <person name="Tanifuji G."/>
            <person name="Burki F."/>
            <person name="Gruber A."/>
            <person name="Irimia M."/>
            <person name="Maruyama S."/>
            <person name="Arias M.C."/>
            <person name="Ball S.G."/>
            <person name="Gile G.H."/>
            <person name="Hirakawa Y."/>
            <person name="Hopkins J.F."/>
            <person name="Rensing S.A."/>
            <person name="Schmutz J."/>
            <person name="Symeonidi A."/>
            <person name="Elias M."/>
            <person name="Eveleigh R.J."/>
            <person name="Herman E.K."/>
            <person name="Klute M.J."/>
            <person name="Nakayama T."/>
            <person name="Obornik M."/>
            <person name="Reyes-Prieto A."/>
            <person name="Armbrust E.V."/>
            <person name="Aves S.J."/>
            <person name="Beiko R.G."/>
            <person name="Coutinho P."/>
            <person name="Dacks J.B."/>
            <person name="Durnford D.G."/>
            <person name="Fast N.M."/>
            <person name="Green B.R."/>
            <person name="Grisdale C."/>
            <person name="Hempe F."/>
            <person name="Henrissat B."/>
            <person name="Hoppner M.P."/>
            <person name="Ishida K.-I."/>
            <person name="Kim E."/>
            <person name="Koreny L."/>
            <person name="Kroth P.G."/>
            <person name="Liu Y."/>
            <person name="Malik S.-B."/>
            <person name="Maier U.G."/>
            <person name="McRose D."/>
            <person name="Mock T."/>
            <person name="Neilson J.A."/>
            <person name="Onodera N.T."/>
            <person name="Poole A.M."/>
            <person name="Pritham E.J."/>
            <person name="Richards T.A."/>
            <person name="Rocap G."/>
            <person name="Roy S.W."/>
            <person name="Sarai C."/>
            <person name="Schaack S."/>
            <person name="Shirato S."/>
            <person name="Slamovits C.H."/>
            <person name="Spencer D.F."/>
            <person name="Suzuki S."/>
            <person name="Worden A.Z."/>
            <person name="Zauner S."/>
            <person name="Barry K."/>
            <person name="Bell C."/>
            <person name="Bharti A.K."/>
            <person name="Crow J.A."/>
            <person name="Grimwood J."/>
            <person name="Kramer R."/>
            <person name="Lindquist E."/>
            <person name="Lucas S."/>
            <person name="Salamov A."/>
            <person name="McFadden G.I."/>
            <person name="Lane C.E."/>
            <person name="Keeling P.J."/>
            <person name="Gray M.W."/>
            <person name="Grigoriev I.V."/>
            <person name="Archibald J.M."/>
        </authorList>
    </citation>
    <scope>NUCLEOTIDE SEQUENCE</scope>
    <source>
        <strain evidence="10">CCMP2712</strain>
    </source>
</reference>
<dbReference type="InterPro" id="IPR017884">
    <property type="entry name" value="SANT_dom"/>
</dbReference>
<dbReference type="InterPro" id="IPR009057">
    <property type="entry name" value="Homeodomain-like_sf"/>
</dbReference>
<dbReference type="HOGENOM" id="CLU_169280_0_0_1"/>
<keyword evidence="1" id="KW-0805">Transcription regulation</keyword>